<dbReference type="AlphaFoldDB" id="A0A915I3H6"/>
<organism evidence="1 2">
    <name type="scientific">Romanomermis culicivorax</name>
    <name type="common">Nematode worm</name>
    <dbReference type="NCBI Taxonomy" id="13658"/>
    <lineage>
        <taxon>Eukaryota</taxon>
        <taxon>Metazoa</taxon>
        <taxon>Ecdysozoa</taxon>
        <taxon>Nematoda</taxon>
        <taxon>Enoplea</taxon>
        <taxon>Dorylaimia</taxon>
        <taxon>Mermithida</taxon>
        <taxon>Mermithoidea</taxon>
        <taxon>Mermithidae</taxon>
        <taxon>Romanomermis</taxon>
    </lineage>
</organism>
<protein>
    <submittedName>
        <fullName evidence="2">Uncharacterized protein</fullName>
    </submittedName>
</protein>
<keyword evidence="1" id="KW-1185">Reference proteome</keyword>
<dbReference type="Proteomes" id="UP000887565">
    <property type="component" value="Unplaced"/>
</dbReference>
<dbReference type="WBParaSite" id="nRc.2.0.1.t08286-RA">
    <property type="protein sequence ID" value="nRc.2.0.1.t08286-RA"/>
    <property type="gene ID" value="nRc.2.0.1.g08286"/>
</dbReference>
<proteinExistence type="predicted"/>
<sequence length="65" mass="7439">MIFNYSRSTHDQRPAGNGILWMTSASAPVELQLFHLLIEPKSSTVYVQMVMLCFSMTIQFNADNR</sequence>
<reference evidence="2" key="1">
    <citation type="submission" date="2022-11" db="UniProtKB">
        <authorList>
            <consortium name="WormBaseParasite"/>
        </authorList>
    </citation>
    <scope>IDENTIFICATION</scope>
</reference>
<name>A0A915I3H6_ROMCU</name>
<evidence type="ECO:0000313" key="2">
    <source>
        <dbReference type="WBParaSite" id="nRc.2.0.1.t08286-RA"/>
    </source>
</evidence>
<accession>A0A915I3H6</accession>
<evidence type="ECO:0000313" key="1">
    <source>
        <dbReference type="Proteomes" id="UP000887565"/>
    </source>
</evidence>